<dbReference type="CDD" id="cd00821">
    <property type="entry name" value="PH"/>
    <property type="match status" value="1"/>
</dbReference>
<organism evidence="8 9">
    <name type="scientific">Achlya hypogyna</name>
    <name type="common">Oomycete</name>
    <name type="synonym">Protoachlya hypogyna</name>
    <dbReference type="NCBI Taxonomy" id="1202772"/>
    <lineage>
        <taxon>Eukaryota</taxon>
        <taxon>Sar</taxon>
        <taxon>Stramenopiles</taxon>
        <taxon>Oomycota</taxon>
        <taxon>Saprolegniomycetes</taxon>
        <taxon>Saprolegniales</taxon>
        <taxon>Achlyaceae</taxon>
        <taxon>Achlya</taxon>
    </lineage>
</organism>
<comment type="similarity">
    <text evidence="2">Belongs to the SVAP1 family.</text>
</comment>
<dbReference type="InterPro" id="IPR000727">
    <property type="entry name" value="T_SNARE_dom"/>
</dbReference>
<dbReference type="Gene3D" id="1.20.5.110">
    <property type="match status" value="2"/>
</dbReference>
<evidence type="ECO:0000256" key="2">
    <source>
        <dbReference type="ARBA" id="ARBA00024354"/>
    </source>
</evidence>
<gene>
    <name evidence="8" type="ORF">ACHHYP_04621</name>
</gene>
<reference evidence="8 9" key="1">
    <citation type="journal article" date="2014" name="Genome Biol. Evol.">
        <title>The secreted proteins of Achlya hypogyna and Thraustotheca clavata identify the ancestral oomycete secretome and reveal gene acquisitions by horizontal gene transfer.</title>
        <authorList>
            <person name="Misner I."/>
            <person name="Blouin N."/>
            <person name="Leonard G."/>
            <person name="Richards T.A."/>
            <person name="Lane C.E."/>
        </authorList>
    </citation>
    <scope>NUCLEOTIDE SEQUENCE [LARGE SCALE GENOMIC DNA]</scope>
    <source>
        <strain evidence="8 9">ATCC 48635</strain>
    </source>
</reference>
<feature type="region of interest" description="Disordered" evidence="5">
    <location>
        <begin position="233"/>
        <end position="277"/>
    </location>
</feature>
<dbReference type="SUPFAM" id="SSF50729">
    <property type="entry name" value="PH domain-like"/>
    <property type="match status" value="1"/>
</dbReference>
<dbReference type="CDD" id="cd15841">
    <property type="entry name" value="SNARE_Qc"/>
    <property type="match status" value="1"/>
</dbReference>
<dbReference type="GO" id="GO:0031201">
    <property type="term" value="C:SNARE complex"/>
    <property type="evidence" value="ECO:0007669"/>
    <property type="project" value="TreeGrafter"/>
</dbReference>
<dbReference type="GO" id="GO:0005484">
    <property type="term" value="F:SNAP receptor activity"/>
    <property type="evidence" value="ECO:0007669"/>
    <property type="project" value="TreeGrafter"/>
</dbReference>
<dbReference type="AlphaFoldDB" id="A0A1V9ZP41"/>
<dbReference type="Pfam" id="PF00169">
    <property type="entry name" value="PH"/>
    <property type="match status" value="1"/>
</dbReference>
<dbReference type="InterPro" id="IPR011993">
    <property type="entry name" value="PH-like_dom_sf"/>
</dbReference>
<sequence>MATGINAGEFKQTSCEGYVTKRGHVMKSWRRRYMVLNGDTLQVSYYESKTNYQSDKPKEKGSFILAEIEKHDYSDEGVGVKPYGFKLVGHAPGYGYKEFCVYVESPKDQNKWLEVAHNALGKNVAPKENPDERMGKLLGHRAPSGFLTSSSVQLRNVNKTKEELLRKAIVELEHARATGDNTVSEMGHQAEMLDVAERNLDDVATELDRGDNIIKKMASPFFYFFASSKRAKTPKSHSAHNLGSPRTPMNSPSHAASGRKLGQTTLPSASQQQDEELDQLSKILASLETQAQTINTEVDRTSEQLDRIQKKTEEADARVTEQRGRAEAIKRANT</sequence>
<dbReference type="SUPFAM" id="SSF58038">
    <property type="entry name" value="SNARE fusion complex"/>
    <property type="match status" value="2"/>
</dbReference>
<accession>A0A1V9ZP41</accession>
<comment type="caution">
    <text evidence="8">The sequence shown here is derived from an EMBL/GenBank/DDBJ whole genome shotgun (WGS) entry which is preliminary data.</text>
</comment>
<evidence type="ECO:0000256" key="3">
    <source>
        <dbReference type="ARBA" id="ARBA00024443"/>
    </source>
</evidence>
<dbReference type="PROSITE" id="PS50192">
    <property type="entry name" value="T_SNARE"/>
    <property type="match status" value="1"/>
</dbReference>
<feature type="compositionally biased region" description="Polar residues" evidence="5">
    <location>
        <begin position="262"/>
        <end position="272"/>
    </location>
</feature>
<dbReference type="Proteomes" id="UP000243579">
    <property type="component" value="Unassembled WGS sequence"/>
</dbReference>
<evidence type="ECO:0000256" key="1">
    <source>
        <dbReference type="ARBA" id="ARBA00009480"/>
    </source>
</evidence>
<comment type="similarity">
    <text evidence="1">Belongs to the SNAP-25 family.</text>
</comment>
<evidence type="ECO:0000313" key="8">
    <source>
        <dbReference type="EMBL" id="OQR99746.1"/>
    </source>
</evidence>
<evidence type="ECO:0000259" key="6">
    <source>
        <dbReference type="PROSITE" id="PS50003"/>
    </source>
</evidence>
<protein>
    <recommendedName>
        <fullName evidence="3">Synaptosomal-associated protein 47</fullName>
    </recommendedName>
    <alternativeName>
        <fullName evidence="4">Synaptosomal-associated 47 kDa protein</fullName>
    </alternativeName>
</protein>
<feature type="domain" description="T-SNARE coiled-coil homology" evidence="7">
    <location>
        <begin position="267"/>
        <end position="329"/>
    </location>
</feature>
<dbReference type="PROSITE" id="PS50003">
    <property type="entry name" value="PH_DOMAIN"/>
    <property type="match status" value="1"/>
</dbReference>
<evidence type="ECO:0000256" key="5">
    <source>
        <dbReference type="SAM" id="MobiDB-lite"/>
    </source>
</evidence>
<evidence type="ECO:0000259" key="7">
    <source>
        <dbReference type="PROSITE" id="PS50192"/>
    </source>
</evidence>
<dbReference type="InterPro" id="IPR001849">
    <property type="entry name" value="PH_domain"/>
</dbReference>
<dbReference type="EMBL" id="JNBR01000043">
    <property type="protein sequence ID" value="OQR99746.1"/>
    <property type="molecule type" value="Genomic_DNA"/>
</dbReference>
<proteinExistence type="inferred from homology"/>
<feature type="compositionally biased region" description="Basic and acidic residues" evidence="5">
    <location>
        <begin position="297"/>
        <end position="334"/>
    </location>
</feature>
<dbReference type="STRING" id="1202772.A0A1V9ZP41"/>
<feature type="domain" description="PH" evidence="6">
    <location>
        <begin position="12"/>
        <end position="121"/>
    </location>
</feature>
<evidence type="ECO:0000256" key="4">
    <source>
        <dbReference type="ARBA" id="ARBA00032027"/>
    </source>
</evidence>
<dbReference type="Gene3D" id="2.30.29.30">
    <property type="entry name" value="Pleckstrin-homology domain (PH domain)/Phosphotyrosine-binding domain (PTB)"/>
    <property type="match status" value="1"/>
</dbReference>
<dbReference type="PANTHER" id="PTHR19305">
    <property type="entry name" value="SYNAPTOSOMAL ASSOCIATED PROTEIN"/>
    <property type="match status" value="1"/>
</dbReference>
<name>A0A1V9ZP41_ACHHY</name>
<dbReference type="OrthoDB" id="185175at2759"/>
<dbReference type="GO" id="GO:0006887">
    <property type="term" value="P:exocytosis"/>
    <property type="evidence" value="ECO:0007669"/>
    <property type="project" value="TreeGrafter"/>
</dbReference>
<keyword evidence="9" id="KW-1185">Reference proteome</keyword>
<dbReference type="GO" id="GO:0005886">
    <property type="term" value="C:plasma membrane"/>
    <property type="evidence" value="ECO:0007669"/>
    <property type="project" value="TreeGrafter"/>
</dbReference>
<dbReference type="SMART" id="SM00233">
    <property type="entry name" value="PH"/>
    <property type="match status" value="1"/>
</dbReference>
<dbReference type="GO" id="GO:0006906">
    <property type="term" value="P:vesicle fusion"/>
    <property type="evidence" value="ECO:0007669"/>
    <property type="project" value="TreeGrafter"/>
</dbReference>
<feature type="region of interest" description="Disordered" evidence="5">
    <location>
        <begin position="291"/>
        <end position="334"/>
    </location>
</feature>
<evidence type="ECO:0000313" key="9">
    <source>
        <dbReference type="Proteomes" id="UP000243579"/>
    </source>
</evidence>
<dbReference type="PANTHER" id="PTHR19305:SF9">
    <property type="entry name" value="SYNAPTOSOMAL-ASSOCIATED PROTEIN 29"/>
    <property type="match status" value="1"/>
</dbReference>
<dbReference type="SMART" id="SM00397">
    <property type="entry name" value="t_SNARE"/>
    <property type="match status" value="1"/>
</dbReference>
<dbReference type="GO" id="GO:0019905">
    <property type="term" value="F:syntaxin binding"/>
    <property type="evidence" value="ECO:0007669"/>
    <property type="project" value="TreeGrafter"/>
</dbReference>